<dbReference type="InterPro" id="IPR016181">
    <property type="entry name" value="Acyl_CoA_acyltransferase"/>
</dbReference>
<protein>
    <recommendedName>
        <fullName evidence="1">N-acetyltransferase domain-containing protein</fullName>
    </recommendedName>
</protein>
<gene>
    <name evidence="2" type="ORF">DC3_22540</name>
</gene>
<dbReference type="Proteomes" id="UP000321306">
    <property type="component" value="Unassembled WGS sequence"/>
</dbReference>
<reference evidence="2 3" key="1">
    <citation type="submission" date="2019-07" db="EMBL/GenBank/DDBJ databases">
        <title>Whole genome shotgun sequence of Deinococcus cellulosilyticus NBRC 106333.</title>
        <authorList>
            <person name="Hosoyama A."/>
            <person name="Uohara A."/>
            <person name="Ohji S."/>
            <person name="Ichikawa N."/>
        </authorList>
    </citation>
    <scope>NUCLEOTIDE SEQUENCE [LARGE SCALE GENOMIC DNA]</scope>
    <source>
        <strain evidence="2 3">NBRC 106333</strain>
    </source>
</reference>
<name>A0A511N1E2_DEIC1</name>
<evidence type="ECO:0000313" key="3">
    <source>
        <dbReference type="Proteomes" id="UP000321306"/>
    </source>
</evidence>
<evidence type="ECO:0000259" key="1">
    <source>
        <dbReference type="PROSITE" id="PS51186"/>
    </source>
</evidence>
<comment type="caution">
    <text evidence="2">The sequence shown here is derived from an EMBL/GenBank/DDBJ whole genome shotgun (WGS) entry which is preliminary data.</text>
</comment>
<accession>A0A511N1E2</accession>
<feature type="domain" description="N-acetyltransferase" evidence="1">
    <location>
        <begin position="1"/>
        <end position="102"/>
    </location>
</feature>
<keyword evidence="3" id="KW-1185">Reference proteome</keyword>
<dbReference type="AlphaFoldDB" id="A0A511N1E2"/>
<dbReference type="EMBL" id="BJXB01000008">
    <property type="protein sequence ID" value="GEM46619.1"/>
    <property type="molecule type" value="Genomic_DNA"/>
</dbReference>
<dbReference type="CDD" id="cd04301">
    <property type="entry name" value="NAT_SF"/>
    <property type="match status" value="1"/>
</dbReference>
<sequence>MLKVEGQPAGAIWVSAPYEGVSQFWMYLLPEHRGKKLAQKLWAQVQEQAKTKESHALEAYRPSEKWLAEKALALGFQEAGAYHLLSWPAPPQKALPEGFEIQSYAEVQKDDLLLKMLETAYAGQHGHQIPTPETVELLLESVSPEHIFLLKHQEECIGITRLEMWEGTHVLDAPGLVPAFRTPELALALVSQVSQNLQGFQMSSWGESPALLQAYLDAGATVVERTPFLVKALEP</sequence>
<evidence type="ECO:0000313" key="2">
    <source>
        <dbReference type="EMBL" id="GEM46619.1"/>
    </source>
</evidence>
<dbReference type="InterPro" id="IPR000182">
    <property type="entry name" value="GNAT_dom"/>
</dbReference>
<dbReference type="GO" id="GO:0016747">
    <property type="term" value="F:acyltransferase activity, transferring groups other than amino-acyl groups"/>
    <property type="evidence" value="ECO:0007669"/>
    <property type="project" value="InterPro"/>
</dbReference>
<proteinExistence type="predicted"/>
<dbReference type="SUPFAM" id="SSF55729">
    <property type="entry name" value="Acyl-CoA N-acyltransferases (Nat)"/>
    <property type="match status" value="1"/>
</dbReference>
<dbReference type="Gene3D" id="3.40.630.30">
    <property type="match status" value="1"/>
</dbReference>
<organism evidence="2 3">
    <name type="scientific">Deinococcus cellulosilyticus (strain DSM 18568 / NBRC 106333 / KACC 11606 / 5516J-15)</name>
    <dbReference type="NCBI Taxonomy" id="1223518"/>
    <lineage>
        <taxon>Bacteria</taxon>
        <taxon>Thermotogati</taxon>
        <taxon>Deinococcota</taxon>
        <taxon>Deinococci</taxon>
        <taxon>Deinococcales</taxon>
        <taxon>Deinococcaceae</taxon>
        <taxon>Deinococcus</taxon>
    </lineage>
</organism>
<dbReference type="PROSITE" id="PS51186">
    <property type="entry name" value="GNAT"/>
    <property type="match status" value="1"/>
</dbReference>
<dbReference type="Pfam" id="PF00583">
    <property type="entry name" value="Acetyltransf_1"/>
    <property type="match status" value="1"/>
</dbReference>